<dbReference type="GO" id="GO:0005634">
    <property type="term" value="C:nucleus"/>
    <property type="evidence" value="ECO:0007669"/>
    <property type="project" value="UniProtKB-SubCell"/>
</dbReference>
<feature type="compositionally biased region" description="Basic and acidic residues" evidence="7">
    <location>
        <begin position="354"/>
        <end position="366"/>
    </location>
</feature>
<organism evidence="10 11">
    <name type="scientific">Rhynchosporium secalis</name>
    <name type="common">Barley scald fungus</name>
    <dbReference type="NCBI Taxonomy" id="38038"/>
    <lineage>
        <taxon>Eukaryota</taxon>
        <taxon>Fungi</taxon>
        <taxon>Dikarya</taxon>
        <taxon>Ascomycota</taxon>
        <taxon>Pezizomycotina</taxon>
        <taxon>Leotiomycetes</taxon>
        <taxon>Helotiales</taxon>
        <taxon>Ploettnerulaceae</taxon>
        <taxon>Rhynchosporium</taxon>
    </lineage>
</organism>
<keyword evidence="4" id="KW-0862">Zinc</keyword>
<evidence type="ECO:0000313" key="11">
    <source>
        <dbReference type="Proteomes" id="UP000177625"/>
    </source>
</evidence>
<sequence>MSSSVFFKFKSQKEFQQIKFDGTGISVFELKRDIITTARLGDGTEFDLSIYDEDTKEDYDDDTAIIPRSTMVIARRAPAIKKGAGKAARYVTGKMPVNAKNSSRKEQAKQSAKSSTNSNAIAQMNNASMTEEERMAAMFQAQSEQWNDQLQEMGKQTKVPYQNTHKKTANNPENEPPPGYVCYRCGEKGHWIKECPTNDDPNYENKPRIKRTTGIPRSFLKTVDKPVLSGDGDDAKLPSGIMVNAEGQFVIAEPDKASWEQFQAKTKSSAAAQKAAALGDKELQDRGLECSIDKRIFIDPMKTPCCEKTFCNECITNALIESDFTCPACQTEGVLIDDLKPDIDTSDKIKAYLEEKNASAKPEKRSQSPSMKLESMPEVKPKSKSPSPNPVAKEMSKSPQASPSTPSLDSTAPVKTENPKKRPADEVLENVPKVPKGPKAMQHQEAQKQTMQQQQMMNSMNGFPCMPFMPQNFYNGMPNMPNMPNMMNGMNGYGMGMQNPMMMSPMMNMNGMNGMNGMNQMNGMNGMNGFNGFPNMYGGGYPNMGMGMMNGGNNMGHGNGAQHYNNGSGSGNGGLSANNSAASACQFPNQQKTVFSEPLPNEEDNAYFRKPVNPGRHNNRQRKTRPSDYREL</sequence>
<keyword evidence="2" id="KW-0479">Metal-binding</keyword>
<feature type="region of interest" description="Disordered" evidence="7">
    <location>
        <begin position="588"/>
        <end position="632"/>
    </location>
</feature>
<feature type="domain" description="DWNN" evidence="9">
    <location>
        <begin position="5"/>
        <end position="78"/>
    </location>
</feature>
<dbReference type="GO" id="GO:0061630">
    <property type="term" value="F:ubiquitin protein ligase activity"/>
    <property type="evidence" value="ECO:0007669"/>
    <property type="project" value="InterPro"/>
</dbReference>
<evidence type="ECO:0000256" key="1">
    <source>
        <dbReference type="ARBA" id="ARBA00004123"/>
    </source>
</evidence>
<name>A0A1E1LWS6_RHYSE</name>
<keyword evidence="5" id="KW-0539">Nucleus</keyword>
<dbReference type="GO" id="GO:0008270">
    <property type="term" value="F:zinc ion binding"/>
    <property type="evidence" value="ECO:0007669"/>
    <property type="project" value="UniProtKB-KW"/>
</dbReference>
<dbReference type="SMART" id="SM00343">
    <property type="entry name" value="ZnF_C2HC"/>
    <property type="match status" value="1"/>
</dbReference>
<dbReference type="PROSITE" id="PS51282">
    <property type="entry name" value="DWNN"/>
    <property type="match status" value="1"/>
</dbReference>
<dbReference type="PANTHER" id="PTHR15439">
    <property type="entry name" value="RETINOBLASTOMA-BINDING PROTEIN 6"/>
    <property type="match status" value="1"/>
</dbReference>
<evidence type="ECO:0000259" key="8">
    <source>
        <dbReference type="PROSITE" id="PS50158"/>
    </source>
</evidence>
<dbReference type="PROSITE" id="PS50158">
    <property type="entry name" value="ZF_CCHC"/>
    <property type="match status" value="1"/>
</dbReference>
<keyword evidence="11" id="KW-1185">Reference proteome</keyword>
<gene>
    <name evidence="10" type="ORF">RSE6_01051</name>
</gene>
<keyword evidence="3 6" id="KW-0863">Zinc-finger</keyword>
<evidence type="ECO:0000256" key="4">
    <source>
        <dbReference type="ARBA" id="ARBA00022833"/>
    </source>
</evidence>
<dbReference type="GO" id="GO:0003676">
    <property type="term" value="F:nucleic acid binding"/>
    <property type="evidence" value="ECO:0007669"/>
    <property type="project" value="InterPro"/>
</dbReference>
<feature type="region of interest" description="Disordered" evidence="7">
    <location>
        <begin position="95"/>
        <end position="119"/>
    </location>
</feature>
<evidence type="ECO:0000256" key="3">
    <source>
        <dbReference type="ARBA" id="ARBA00022771"/>
    </source>
</evidence>
<dbReference type="CDD" id="cd16620">
    <property type="entry name" value="vRING-HC-C4C4_RBBP6"/>
    <property type="match status" value="1"/>
</dbReference>
<evidence type="ECO:0000256" key="2">
    <source>
        <dbReference type="ARBA" id="ARBA00022723"/>
    </source>
</evidence>
<dbReference type="FunFam" id="4.10.60.10:FF:000005">
    <property type="entry name" value="E3 ubiquitin-protein ligase RBBP6"/>
    <property type="match status" value="1"/>
</dbReference>
<feature type="compositionally biased region" description="Polar residues" evidence="7">
    <location>
        <begin position="109"/>
        <end position="119"/>
    </location>
</feature>
<dbReference type="InterPro" id="IPR014891">
    <property type="entry name" value="DWNN_domain"/>
</dbReference>
<protein>
    <submittedName>
        <fullName evidence="10">Related to MPE1 Role in mRNA 3` end formation</fullName>
    </submittedName>
</protein>
<feature type="region of interest" description="Disordered" evidence="7">
    <location>
        <begin position="354"/>
        <end position="447"/>
    </location>
</feature>
<comment type="subcellular location">
    <subcellularLocation>
        <location evidence="1">Nucleus</location>
    </subcellularLocation>
</comment>
<dbReference type="SMART" id="SM01180">
    <property type="entry name" value="DWNN"/>
    <property type="match status" value="1"/>
</dbReference>
<proteinExistence type="predicted"/>
<dbReference type="GO" id="GO:0006511">
    <property type="term" value="P:ubiquitin-dependent protein catabolic process"/>
    <property type="evidence" value="ECO:0007669"/>
    <property type="project" value="TreeGrafter"/>
</dbReference>
<dbReference type="Gene3D" id="3.30.40.10">
    <property type="entry name" value="Zinc/RING finger domain, C3HC4 (zinc finger)"/>
    <property type="match status" value="1"/>
</dbReference>
<dbReference type="InterPro" id="IPR036875">
    <property type="entry name" value="Znf_CCHC_sf"/>
</dbReference>
<evidence type="ECO:0000256" key="5">
    <source>
        <dbReference type="ARBA" id="ARBA00023242"/>
    </source>
</evidence>
<dbReference type="EMBL" id="FJVC01000032">
    <property type="protein sequence ID" value="CZT41327.1"/>
    <property type="molecule type" value="Genomic_DNA"/>
</dbReference>
<dbReference type="InterPro" id="IPR001878">
    <property type="entry name" value="Znf_CCHC"/>
</dbReference>
<dbReference type="Pfam" id="PF08783">
    <property type="entry name" value="DWNN"/>
    <property type="match status" value="1"/>
</dbReference>
<evidence type="ECO:0000313" key="10">
    <source>
        <dbReference type="EMBL" id="CZT41327.1"/>
    </source>
</evidence>
<dbReference type="GO" id="GO:0006397">
    <property type="term" value="P:mRNA processing"/>
    <property type="evidence" value="ECO:0007669"/>
    <property type="project" value="InterPro"/>
</dbReference>
<dbReference type="Gene3D" id="3.10.20.90">
    <property type="entry name" value="Phosphatidylinositol 3-kinase Catalytic Subunit, Chain A, domain 1"/>
    <property type="match status" value="1"/>
</dbReference>
<evidence type="ECO:0000256" key="7">
    <source>
        <dbReference type="SAM" id="MobiDB-lite"/>
    </source>
</evidence>
<feature type="compositionally biased region" description="Polar residues" evidence="7">
    <location>
        <begin position="397"/>
        <end position="410"/>
    </location>
</feature>
<dbReference type="GO" id="GO:0016567">
    <property type="term" value="P:protein ubiquitination"/>
    <property type="evidence" value="ECO:0007669"/>
    <property type="project" value="InterPro"/>
</dbReference>
<evidence type="ECO:0000256" key="6">
    <source>
        <dbReference type="PROSITE-ProRule" id="PRU00047"/>
    </source>
</evidence>
<reference evidence="11" key="1">
    <citation type="submission" date="2016-03" db="EMBL/GenBank/DDBJ databases">
        <authorList>
            <person name="Guldener U."/>
        </authorList>
    </citation>
    <scope>NUCLEOTIDE SEQUENCE [LARGE SCALE GENOMIC DNA]</scope>
</reference>
<dbReference type="InterPro" id="IPR013083">
    <property type="entry name" value="Znf_RING/FYVE/PHD"/>
</dbReference>
<dbReference type="InterPro" id="IPR033489">
    <property type="entry name" value="RBBP6"/>
</dbReference>
<dbReference type="PANTHER" id="PTHR15439:SF0">
    <property type="entry name" value="CELL DIVISION CYCLE AND APOPTOSIS REGULATOR PROTEIN 1-RELATED"/>
    <property type="match status" value="1"/>
</dbReference>
<evidence type="ECO:0000259" key="9">
    <source>
        <dbReference type="PROSITE" id="PS51282"/>
    </source>
</evidence>
<dbReference type="Proteomes" id="UP000177625">
    <property type="component" value="Unassembled WGS sequence"/>
</dbReference>
<dbReference type="Gene3D" id="4.10.60.10">
    <property type="entry name" value="Zinc finger, CCHC-type"/>
    <property type="match status" value="1"/>
</dbReference>
<dbReference type="SUPFAM" id="SSF57756">
    <property type="entry name" value="Retrovirus zinc finger-like domains"/>
    <property type="match status" value="1"/>
</dbReference>
<dbReference type="AlphaFoldDB" id="A0A1E1LWS6"/>
<dbReference type="InterPro" id="IPR025829">
    <property type="entry name" value="Zn_knuckle_CX2CX3GHX4C"/>
</dbReference>
<feature type="domain" description="CCHC-type" evidence="8">
    <location>
        <begin position="182"/>
        <end position="196"/>
    </location>
</feature>
<accession>A0A1E1LWS6</accession>
<dbReference type="Pfam" id="PF13696">
    <property type="entry name" value="zf-CCHC_2"/>
    <property type="match status" value="1"/>
</dbReference>
<dbReference type="SUPFAM" id="SSF57850">
    <property type="entry name" value="RING/U-box"/>
    <property type="match status" value="1"/>
</dbReference>